<organism evidence="1 2">
    <name type="scientific">Knipowitschia caucasica</name>
    <name type="common">Caucasian dwarf goby</name>
    <name type="synonym">Pomatoschistus caucasicus</name>
    <dbReference type="NCBI Taxonomy" id="637954"/>
    <lineage>
        <taxon>Eukaryota</taxon>
        <taxon>Metazoa</taxon>
        <taxon>Chordata</taxon>
        <taxon>Craniata</taxon>
        <taxon>Vertebrata</taxon>
        <taxon>Euteleostomi</taxon>
        <taxon>Actinopterygii</taxon>
        <taxon>Neopterygii</taxon>
        <taxon>Teleostei</taxon>
        <taxon>Neoteleostei</taxon>
        <taxon>Acanthomorphata</taxon>
        <taxon>Gobiaria</taxon>
        <taxon>Gobiiformes</taxon>
        <taxon>Gobioidei</taxon>
        <taxon>Gobiidae</taxon>
        <taxon>Gobiinae</taxon>
        <taxon>Knipowitschia</taxon>
    </lineage>
</organism>
<dbReference type="EMBL" id="OZ035837">
    <property type="protein sequence ID" value="CAL1581989.1"/>
    <property type="molecule type" value="Genomic_DNA"/>
</dbReference>
<dbReference type="Proteomes" id="UP001497482">
    <property type="component" value="Chromosome 15"/>
</dbReference>
<reference evidence="1 2" key="1">
    <citation type="submission" date="2024-04" db="EMBL/GenBank/DDBJ databases">
        <authorList>
            <person name="Waldvogel A.-M."/>
            <person name="Schoenle A."/>
        </authorList>
    </citation>
    <scope>NUCLEOTIDE SEQUENCE [LARGE SCALE GENOMIC DNA]</scope>
</reference>
<sequence length="114" mass="12597">MGGRVDTLQHLTPQSGKKGAKHVFLLHAEFFACCQPEQPCPLIPEALHVVVREVWGGDRSSATHLITPLHMCTCSQSRLSACLLWDRAWDRSSEGGGGWERWSHGGFQTTVSDI</sequence>
<keyword evidence="2" id="KW-1185">Reference proteome</keyword>
<accession>A0AAV2K2P4</accession>
<proteinExistence type="predicted"/>
<dbReference type="AlphaFoldDB" id="A0AAV2K2P4"/>
<gene>
    <name evidence="1" type="ORF">KC01_LOCUS12690</name>
</gene>
<protein>
    <submittedName>
        <fullName evidence="1">Uncharacterized protein</fullName>
    </submittedName>
</protein>
<evidence type="ECO:0000313" key="1">
    <source>
        <dbReference type="EMBL" id="CAL1581989.1"/>
    </source>
</evidence>
<name>A0AAV2K2P4_KNICA</name>
<evidence type="ECO:0000313" key="2">
    <source>
        <dbReference type="Proteomes" id="UP001497482"/>
    </source>
</evidence>